<evidence type="ECO:0000313" key="2">
    <source>
        <dbReference type="EMBL" id="PRF22444.1"/>
    </source>
</evidence>
<feature type="region of interest" description="Disordered" evidence="1">
    <location>
        <begin position="80"/>
        <end position="99"/>
    </location>
</feature>
<name>A0A8E2RUS4_9BURK</name>
<proteinExistence type="predicted"/>
<organism evidence="2 3">
    <name type="scientific">Burkholderia multivorans</name>
    <dbReference type="NCBI Taxonomy" id="87883"/>
    <lineage>
        <taxon>Bacteria</taxon>
        <taxon>Pseudomonadati</taxon>
        <taxon>Pseudomonadota</taxon>
        <taxon>Betaproteobacteria</taxon>
        <taxon>Burkholderiales</taxon>
        <taxon>Burkholderiaceae</taxon>
        <taxon>Burkholderia</taxon>
        <taxon>Burkholderia cepacia complex</taxon>
    </lineage>
</organism>
<evidence type="ECO:0000256" key="1">
    <source>
        <dbReference type="SAM" id="MobiDB-lite"/>
    </source>
</evidence>
<dbReference type="EMBL" id="PVFZ01000043">
    <property type="protein sequence ID" value="PRF22444.1"/>
    <property type="molecule type" value="Genomic_DNA"/>
</dbReference>
<dbReference type="AlphaFoldDB" id="A0A8E2RUS4"/>
<protein>
    <submittedName>
        <fullName evidence="2">Uncharacterized protein</fullName>
    </submittedName>
</protein>
<dbReference type="Proteomes" id="UP000237686">
    <property type="component" value="Unassembled WGS sequence"/>
</dbReference>
<reference evidence="2 3" key="1">
    <citation type="submission" date="2018-03" db="EMBL/GenBank/DDBJ databases">
        <authorList>
            <person name="Nguyen K."/>
            <person name="Fouts D."/>
            <person name="Sutton G."/>
        </authorList>
    </citation>
    <scope>NUCLEOTIDE SEQUENCE [LARGE SCALE GENOMIC DNA]</scope>
    <source>
        <strain evidence="2 3">AU17135</strain>
    </source>
</reference>
<comment type="caution">
    <text evidence="2">The sequence shown here is derived from an EMBL/GenBank/DDBJ whole genome shotgun (WGS) entry which is preliminary data.</text>
</comment>
<sequence length="99" mass="10819">MAGPDRTPVRRSHAPHRSSCLPFLHEHAAFLHGLYVGCRKLATSSTADLLHRSTAAICPFPADRIAVAVFAVWCSCTTHAQPRRSVPGEAGRHARRRSP</sequence>
<accession>A0A8E2RUS4</accession>
<evidence type="ECO:0000313" key="3">
    <source>
        <dbReference type="Proteomes" id="UP000237686"/>
    </source>
</evidence>
<gene>
    <name evidence="2" type="ORF">C6P98_16165</name>
</gene>